<dbReference type="EMBL" id="WKEW01000206">
    <property type="protein sequence ID" value="MCF5061040.1"/>
    <property type="molecule type" value="Genomic_DNA"/>
</dbReference>
<name>A0AAW5AE20_9PSED</name>
<keyword evidence="2" id="KW-1185">Reference proteome</keyword>
<protein>
    <submittedName>
        <fullName evidence="1">Uncharacterized protein</fullName>
    </submittedName>
</protein>
<sequence length="312" mass="35248">MKTSSQMNFTNEDRIEISHPLLYALMTYGDGSATKVPISNWNSWGLGSRGILTWLVMEALNVRRHPWHPDACQASAPIEEEAAGALKILKEHLDTPHKVEIALGEIRRIYDHTQSVFKRRGIRTVQLHRSLYDGDKGGGEEGYATTILDMSRAAKRLNHEHFDLPSNVLTSWCEGAGYASYPVTIRVEHPVENVLWSSDVIASKGEKPTSSAVESGEWIVLNRSLNGLLSVPADGVIVHRNSNLWRPSYDLEERIDSCKGLTSEERAEKYLAKQRGKLAPLKGYSIPHYRQGLLNLRWRDRLKIALQVMRTR</sequence>
<dbReference type="RefSeq" id="WP_236300971.1">
    <property type="nucleotide sequence ID" value="NZ_WKEB01000271.1"/>
</dbReference>
<proteinExistence type="predicted"/>
<evidence type="ECO:0000313" key="2">
    <source>
        <dbReference type="Proteomes" id="UP000814172"/>
    </source>
</evidence>
<accession>A0AAW5AE20</accession>
<dbReference type="Proteomes" id="UP000814172">
    <property type="component" value="Unassembled WGS sequence"/>
</dbReference>
<dbReference type="AlphaFoldDB" id="A0AAW5AE20"/>
<evidence type="ECO:0000313" key="1">
    <source>
        <dbReference type="EMBL" id="MCF5061040.1"/>
    </source>
</evidence>
<comment type="caution">
    <text evidence="1">The sequence shown here is derived from an EMBL/GenBank/DDBJ whole genome shotgun (WGS) entry which is preliminary data.</text>
</comment>
<gene>
    <name evidence="1" type="ORF">GIW75_29340</name>
</gene>
<organism evidence="1 2">
    <name type="scientific">Pseudomonas proteolytica</name>
    <dbReference type="NCBI Taxonomy" id="219574"/>
    <lineage>
        <taxon>Bacteria</taxon>
        <taxon>Pseudomonadati</taxon>
        <taxon>Pseudomonadota</taxon>
        <taxon>Gammaproteobacteria</taxon>
        <taxon>Pseudomonadales</taxon>
        <taxon>Pseudomonadaceae</taxon>
        <taxon>Pseudomonas</taxon>
    </lineage>
</organism>
<reference evidence="1 2" key="1">
    <citation type="submission" date="2019-11" db="EMBL/GenBank/DDBJ databases">
        <title>Epiphytic Pseudomonas syringae from cherry orchards.</title>
        <authorList>
            <person name="Hulin M.T."/>
        </authorList>
    </citation>
    <scope>NUCLEOTIDE SEQUENCE [LARGE SCALE GENOMIC DNA]</scope>
    <source>
        <strain evidence="1 2">PA-6-9F</strain>
    </source>
</reference>